<evidence type="ECO:0000313" key="4">
    <source>
        <dbReference type="EMBL" id="SOD19157.1"/>
    </source>
</evidence>
<sequence>MNQKNQGEGNREAAEEYNEATKDFVESGKVEKNMNKHINLTDEEKKEIQEAEVKGKEKAKK</sequence>
<name>A0A1H9H0U9_9PROT</name>
<evidence type="ECO:0000313" key="7">
    <source>
        <dbReference type="Proteomes" id="UP000244110"/>
    </source>
</evidence>
<dbReference type="RefSeq" id="WP_074722600.1">
    <property type="nucleotide sequence ID" value="NZ_FOFX01000084.1"/>
</dbReference>
<evidence type="ECO:0000313" key="6">
    <source>
        <dbReference type="Proteomes" id="UP000219335"/>
    </source>
</evidence>
<dbReference type="EMBL" id="QAOL01000058">
    <property type="protein sequence ID" value="PTQ79038.1"/>
    <property type="molecule type" value="Genomic_DNA"/>
</dbReference>
<dbReference type="Proteomes" id="UP000219335">
    <property type="component" value="Unassembled WGS sequence"/>
</dbReference>
<proteinExistence type="predicted"/>
<evidence type="ECO:0000313" key="5">
    <source>
        <dbReference type="Proteomes" id="UP000181998"/>
    </source>
</evidence>
<dbReference type="OrthoDB" id="8550140at2"/>
<organism evidence="3 5">
    <name type="scientific">Nitrosomonas ureae</name>
    <dbReference type="NCBI Taxonomy" id="44577"/>
    <lineage>
        <taxon>Bacteria</taxon>
        <taxon>Pseudomonadati</taxon>
        <taxon>Pseudomonadota</taxon>
        <taxon>Betaproteobacteria</taxon>
        <taxon>Nitrosomonadales</taxon>
        <taxon>Nitrosomonadaceae</taxon>
        <taxon>Nitrosomonas</taxon>
    </lineage>
</organism>
<reference evidence="2 7" key="4">
    <citation type="submission" date="2018-04" db="EMBL/GenBank/DDBJ databases">
        <title>Active sludge and wastewater microbial communities from Klosterneuburg, Austria.</title>
        <authorList>
            <person name="Wagner M."/>
        </authorList>
    </citation>
    <scope>NUCLEOTIDE SEQUENCE [LARGE SCALE GENOMIC DNA]</scope>
    <source>
        <strain evidence="2 7">Nm4</strain>
    </source>
</reference>
<evidence type="ECO:0000313" key="2">
    <source>
        <dbReference type="EMBL" id="PTQ79038.1"/>
    </source>
</evidence>
<evidence type="ECO:0000256" key="1">
    <source>
        <dbReference type="SAM" id="MobiDB-lite"/>
    </source>
</evidence>
<dbReference type="EMBL" id="OCMU01000001">
    <property type="protein sequence ID" value="SOD19157.1"/>
    <property type="molecule type" value="Genomic_DNA"/>
</dbReference>
<evidence type="ECO:0000313" key="3">
    <source>
        <dbReference type="EMBL" id="SEQ55961.1"/>
    </source>
</evidence>
<reference evidence="4 6" key="3">
    <citation type="submission" date="2017-09" db="EMBL/GenBank/DDBJ databases">
        <authorList>
            <person name="Ehlers B."/>
            <person name="Leendertz F.H."/>
        </authorList>
    </citation>
    <scope>NUCLEOTIDE SEQUENCE [LARGE SCALE GENOMIC DNA]</scope>
    <source>
        <strain evidence="4 6">Nm42</strain>
    </source>
</reference>
<protein>
    <submittedName>
        <fullName evidence="3">Uncharacterized protein</fullName>
    </submittedName>
</protein>
<gene>
    <name evidence="2" type="ORF">C8R28_10582</name>
    <name evidence="3" type="ORF">SAMN05421510_10842</name>
    <name evidence="4" type="ORF">SAMN06297164_2127</name>
</gene>
<dbReference type="AlphaFoldDB" id="A0A1H9H0U9"/>
<dbReference type="EMBL" id="FOFX01000084">
    <property type="protein sequence ID" value="SEQ55961.1"/>
    <property type="molecule type" value="Genomic_DNA"/>
</dbReference>
<reference evidence="3" key="1">
    <citation type="submission" date="2016-10" db="EMBL/GenBank/DDBJ databases">
        <authorList>
            <person name="de Groot N.N."/>
        </authorList>
    </citation>
    <scope>NUCLEOTIDE SEQUENCE [LARGE SCALE GENOMIC DNA]</scope>
    <source>
        <strain evidence="3">Nm9</strain>
    </source>
</reference>
<feature type="region of interest" description="Disordered" evidence="1">
    <location>
        <begin position="23"/>
        <end position="61"/>
    </location>
</feature>
<dbReference type="Proteomes" id="UP000181998">
    <property type="component" value="Unassembled WGS sequence"/>
</dbReference>
<accession>A0A1H9H0U9</accession>
<reference evidence="5" key="2">
    <citation type="submission" date="2016-10" db="EMBL/GenBank/DDBJ databases">
        <authorList>
            <person name="Varghese N."/>
            <person name="Submissions S."/>
        </authorList>
    </citation>
    <scope>NUCLEOTIDE SEQUENCE [LARGE SCALE GENOMIC DNA]</scope>
    <source>
        <strain evidence="5">Nm9</strain>
    </source>
</reference>
<dbReference type="Proteomes" id="UP000244110">
    <property type="component" value="Unassembled WGS sequence"/>
</dbReference>